<evidence type="ECO:0000313" key="5">
    <source>
        <dbReference type="EMBL" id="KAK2173514.1"/>
    </source>
</evidence>
<feature type="region of interest" description="Disordered" evidence="4">
    <location>
        <begin position="1"/>
        <end position="58"/>
    </location>
</feature>
<dbReference type="AlphaFoldDB" id="A0AAD9NNE2"/>
<dbReference type="SUPFAM" id="SSF48371">
    <property type="entry name" value="ARM repeat"/>
    <property type="match status" value="1"/>
</dbReference>
<evidence type="ECO:0000256" key="4">
    <source>
        <dbReference type="SAM" id="MobiDB-lite"/>
    </source>
</evidence>
<evidence type="ECO:0000313" key="6">
    <source>
        <dbReference type="Proteomes" id="UP001209878"/>
    </source>
</evidence>
<proteinExistence type="inferred from homology"/>
<evidence type="ECO:0000256" key="2">
    <source>
        <dbReference type="ARBA" id="ARBA00023242"/>
    </source>
</evidence>
<feature type="compositionally biased region" description="Basic and acidic residues" evidence="4">
    <location>
        <begin position="48"/>
        <end position="58"/>
    </location>
</feature>
<dbReference type="PANTHER" id="PTHR23424">
    <property type="entry name" value="SERUM AMYLOID A"/>
    <property type="match status" value="1"/>
</dbReference>
<feature type="compositionally biased region" description="Polar residues" evidence="4">
    <location>
        <begin position="1"/>
        <end position="12"/>
    </location>
</feature>
<keyword evidence="6" id="KW-1185">Reference proteome</keyword>
<feature type="compositionally biased region" description="Basic and acidic residues" evidence="4">
    <location>
        <begin position="13"/>
        <end position="24"/>
    </location>
</feature>
<reference evidence="5" key="1">
    <citation type="journal article" date="2023" name="Mol. Biol. Evol.">
        <title>Third-Generation Sequencing Reveals the Adaptive Role of the Epigenome in Three Deep-Sea Polychaetes.</title>
        <authorList>
            <person name="Perez M."/>
            <person name="Aroh O."/>
            <person name="Sun Y."/>
            <person name="Lan Y."/>
            <person name="Juniper S.K."/>
            <person name="Young C.R."/>
            <person name="Angers B."/>
            <person name="Qian P.Y."/>
        </authorList>
    </citation>
    <scope>NUCLEOTIDE SEQUENCE</scope>
    <source>
        <strain evidence="5">R07B-5</strain>
    </source>
</reference>
<keyword evidence="2" id="KW-0539">Nucleus</keyword>
<protein>
    <recommendedName>
        <fullName evidence="7">Protein saal1</fullName>
    </recommendedName>
</protein>
<accession>A0AAD9NNE2</accession>
<feature type="region of interest" description="Disordered" evidence="4">
    <location>
        <begin position="389"/>
        <end position="474"/>
    </location>
</feature>
<sequence length="585" mass="64714">MTDIVSSTSSSHPEQHTDEVKHTSDGATDTSQTDSDGENSNGPLQCGGKDRNPEPPPELLKERILDADNIGGTVFSKHWLFTTLMKLIQAVDSENESKDAKPTSDSGLDLEDGLQDELCNLWDMSMNPEVVSFLQDFKAVDILTGVIAKSQAPRATEICVGILGNMACNEQACKEITAHDRLVELLLLLLESPDVPTLIELTRLLRVCVSMETALNTWTTAIKKSESIFASILFILQSSTNNDLLRNLAEFVDKVMDIDEEVVGLWGTPELVQALLEAIKQVRTQVGGTFDMFLHILQLVSTCETGIHAIVDYAGMLCDITQQYLVTLCSDDVLVVCGRERGIGSAISILCAVFSGWTDRLTLLKSDFQLMRCSLKILEVLTQKQHHSTARYSATHRRRRSRKASTLIPSPTAPRHDEDCPSSTSKEGEQVGEGERKGEGDGEGRGDACARDKEEKERIGEDESREEETGEEGMKEMLREVVRNLLVEMVSVLSQDAQSTDTNPQLDGNRTQNGDVCDTSHRHPIPETLEYLDSMCPHVRLTCLVHSLQSASDHSHNVVTLLTDLAAKYHLDRLWRIVDETIARG</sequence>
<evidence type="ECO:0008006" key="7">
    <source>
        <dbReference type="Google" id="ProtNLM"/>
    </source>
</evidence>
<feature type="compositionally biased region" description="Polar residues" evidence="4">
    <location>
        <begin position="25"/>
        <end position="43"/>
    </location>
</feature>
<comment type="subcellular location">
    <subcellularLocation>
        <location evidence="1">Nucleus</location>
    </subcellularLocation>
</comment>
<organism evidence="5 6">
    <name type="scientific">Ridgeia piscesae</name>
    <name type="common">Tubeworm</name>
    <dbReference type="NCBI Taxonomy" id="27915"/>
    <lineage>
        <taxon>Eukaryota</taxon>
        <taxon>Metazoa</taxon>
        <taxon>Spiralia</taxon>
        <taxon>Lophotrochozoa</taxon>
        <taxon>Annelida</taxon>
        <taxon>Polychaeta</taxon>
        <taxon>Sedentaria</taxon>
        <taxon>Canalipalpata</taxon>
        <taxon>Sabellida</taxon>
        <taxon>Siboglinidae</taxon>
        <taxon>Ridgeia</taxon>
    </lineage>
</organism>
<feature type="compositionally biased region" description="Basic residues" evidence="4">
    <location>
        <begin position="389"/>
        <end position="403"/>
    </location>
</feature>
<dbReference type="GO" id="GO:0005634">
    <property type="term" value="C:nucleus"/>
    <property type="evidence" value="ECO:0007669"/>
    <property type="project" value="UniProtKB-SubCell"/>
</dbReference>
<dbReference type="Proteomes" id="UP001209878">
    <property type="component" value="Unassembled WGS sequence"/>
</dbReference>
<feature type="compositionally biased region" description="Basic and acidic residues" evidence="4">
    <location>
        <begin position="426"/>
        <end position="462"/>
    </location>
</feature>
<dbReference type="Gene3D" id="1.25.10.10">
    <property type="entry name" value="Leucine-rich Repeat Variant"/>
    <property type="match status" value="1"/>
</dbReference>
<dbReference type="InterPro" id="IPR016024">
    <property type="entry name" value="ARM-type_fold"/>
</dbReference>
<feature type="compositionally biased region" description="Polar residues" evidence="4">
    <location>
        <begin position="495"/>
        <end position="514"/>
    </location>
</feature>
<name>A0AAD9NNE2_RIDPI</name>
<gene>
    <name evidence="5" type="ORF">NP493_870g02016</name>
</gene>
<dbReference type="PANTHER" id="PTHR23424:SF23">
    <property type="entry name" value="PROTEIN SAAL1"/>
    <property type="match status" value="1"/>
</dbReference>
<evidence type="ECO:0000256" key="1">
    <source>
        <dbReference type="ARBA" id="ARBA00004123"/>
    </source>
</evidence>
<feature type="region of interest" description="Disordered" evidence="4">
    <location>
        <begin position="495"/>
        <end position="521"/>
    </location>
</feature>
<evidence type="ECO:0000256" key="3">
    <source>
        <dbReference type="ARBA" id="ARBA00038401"/>
    </source>
</evidence>
<comment type="caution">
    <text evidence="5">The sequence shown here is derived from an EMBL/GenBank/DDBJ whole genome shotgun (WGS) entry which is preliminary data.</text>
</comment>
<comment type="similarity">
    <text evidence="3">Belongs to the SAAL1 family.</text>
</comment>
<dbReference type="InterPro" id="IPR011989">
    <property type="entry name" value="ARM-like"/>
</dbReference>
<dbReference type="InterPro" id="IPR052464">
    <property type="entry name" value="Synovial_Prolif_Regulator"/>
</dbReference>
<dbReference type="EMBL" id="JAODUO010000869">
    <property type="protein sequence ID" value="KAK2173514.1"/>
    <property type="molecule type" value="Genomic_DNA"/>
</dbReference>